<sequence>MTDKESVTNQAVAEGGSYELIQRRLSALGSDLNKQIKQLNDERIATFGSTDMTVDARIRVRTEHNCIARDIAAIGDILLFGYNVFLGLKRNITVADVFSLHQLKDNDGEVEIVDIPINGSFLDDAEFVRDFDELYTYYKKTFLAHVYRQGSKVFAVFRIGDRLDDIRVFRWGIDAQQQVTYIDNRGERDIKQPDNFDFEWHKVSREQQEQGKHPHYNLFDTLFVESIGGSITLKIENNTEEGEGIYSEPVDDDHQSLDDADIQYAKVGELILLKIKPYREEVTRHLIFNCKTHQVLRQDAIAHTCIQLPEDHGIIFPGGYYLQNGENKSFEDSAEDLQLHRVVKSPNGEDFLYIFYEPNEGQYALFGYNLITRTLQNPIYGHGQSLYNNGRVVVFNAESEPSRVHAMQIWQTPFCSEEYASDQPADNSFFGKIGNPELVRGVSDLYGVVKLISVQEPSAYHFNDLVKESKLLFDKYHWLSDIKLQTLNELLKQVVTTSELVLDEFEKVSSIKENSDAIMAEAREKLETLTKDIKNSNFDSAKKFVESLAELTQFKGELITHKELRYIDVGEIEAMEVNLDQLTKDLSQATADFLQKDQALKPYQDTICELEKAVEINESVTELKPIQAAIDELTQGLELLNRTMLSLEIEDSRQRTRILEDISTVFSQINKVKASAELAVKSVGSEEARAEFGARFKLLSQSVTSGLNASDSPQNCDQQLSQILVQLEELESQFSDYDEFYNEILAKRDEIYDNFEQHKQQLMDTQQRRCLNLMTAAERILEGVNRRSQTFNEQDKLNSYFAGDPMIAKLRQLVKQLRELDDNVRADDVEAQLKNAQEQGIRALRDKSEIYSADGSLVQIGEHQFSVNRQKLELTLLPRDDAMVLHISGSEYFEPLDPKIFAGTKYLWQQELISESDAVYRGEYLAATILFEAESKGIIAVERLQEADKNGELVNLIRKSAEPRYQEGYDKGVHDADAALILSQLLALKESIGLLAFSAQERRLGICFFNLELSLTEQEDLRRRCQNLNLMEETFGSGELRQQLVEEIASALGKYIEKQEWLWGDTSLAASYLIQELASIELSFIIKEASLTLVEQLKAQLKHKVLENKINGALSGCSTISQKYQLHFAWLQSFVRHQEITVTHDVLIEASMLLMMEGQCQFYSSGANTDVVVDGLLGQHLLIVDRKIQINYQEFITKIRQFCHEHVPAFRAFHQNKQRVLEQQRKRLRLEEFKPSALSSFVRNKLINDVYFPIIGTNLAKQIGAAGNNKRTDLMGLLLLISPPGYGKTTLIEYVASKLGMTFVKINCPSIGHEQLSLDPAQANNSTAKNEVEKINLAFEMGNNVLLYLDDIQHTNPEFLQKFISLCDGSRRVDGVWNGESKTYDMRGKKFAIVMAGNPYTESGEAFTIPDMLANRADIYNLGDTLSGREQEFSLSFIENSLTSNSYLAPLATREMDDLYKLVKIADGEPIASTELKYGYSQAEINEIVAVIQRIRKIQETVLKANEQYIASAAQDDKYRTEPPFKLQGSYRNMNKMAEKVVPVMTDEEVEQLITDHYRGEAQTLTVGAEENLLKLAELRGAQSGDQVARWKQIKEDFVRHQNLGDNDNPIATIASQISLLQKGLNQIGQVLQQPQSGGLETLNETVANLKLQVNVEKPDYSELEHTLSLFTQNMELFLTPLVSALESNKNVDLEMIETLKTLNFTSEISASSSETHMQKISREIAKDRKSSSDEMIID</sequence>
<evidence type="ECO:0000256" key="2">
    <source>
        <dbReference type="SAM" id="MobiDB-lite"/>
    </source>
</evidence>
<protein>
    <recommendedName>
        <fullName evidence="3">AAA+ ATPase domain-containing protein</fullName>
    </recommendedName>
</protein>
<dbReference type="SUPFAM" id="SSF52540">
    <property type="entry name" value="P-loop containing nucleoside triphosphate hydrolases"/>
    <property type="match status" value="1"/>
</dbReference>
<comment type="caution">
    <text evidence="4">The sequence shown here is derived from an EMBL/GenBank/DDBJ whole genome shotgun (WGS) entry which is preliminary data.</text>
</comment>
<gene>
    <name evidence="4" type="ORF">tinsulaeT_05660</name>
</gene>
<dbReference type="InterPro" id="IPR003959">
    <property type="entry name" value="ATPase_AAA_core"/>
</dbReference>
<feature type="domain" description="AAA+ ATPase" evidence="3">
    <location>
        <begin position="1274"/>
        <end position="1423"/>
    </location>
</feature>
<dbReference type="Pfam" id="PF00004">
    <property type="entry name" value="AAA"/>
    <property type="match status" value="1"/>
</dbReference>
<feature type="coiled-coil region" evidence="1">
    <location>
        <begin position="807"/>
        <end position="846"/>
    </location>
</feature>
<dbReference type="InterPro" id="IPR020958">
    <property type="entry name" value="DUF3686"/>
</dbReference>
<keyword evidence="5" id="KW-1185">Reference proteome</keyword>
<evidence type="ECO:0000313" key="5">
    <source>
        <dbReference type="Proteomes" id="UP001157186"/>
    </source>
</evidence>
<feature type="coiled-coil region" evidence="1">
    <location>
        <begin position="512"/>
        <end position="539"/>
    </location>
</feature>
<keyword evidence="1" id="KW-0175">Coiled coil</keyword>
<dbReference type="Proteomes" id="UP001157186">
    <property type="component" value="Unassembled WGS sequence"/>
</dbReference>
<dbReference type="RefSeq" id="WP_284243071.1">
    <property type="nucleotide sequence ID" value="NZ_BSST01000001.1"/>
</dbReference>
<dbReference type="InterPro" id="IPR027417">
    <property type="entry name" value="P-loop_NTPase"/>
</dbReference>
<dbReference type="Pfam" id="PF12458">
    <property type="entry name" value="DUF3686"/>
    <property type="match status" value="1"/>
</dbReference>
<dbReference type="Gene3D" id="3.40.50.300">
    <property type="entry name" value="P-loop containing nucleotide triphosphate hydrolases"/>
    <property type="match status" value="1"/>
</dbReference>
<dbReference type="EMBL" id="BSST01000001">
    <property type="protein sequence ID" value="GLX77226.1"/>
    <property type="molecule type" value="Genomic_DNA"/>
</dbReference>
<accession>A0ABQ6GST7</accession>
<evidence type="ECO:0000259" key="3">
    <source>
        <dbReference type="SMART" id="SM00382"/>
    </source>
</evidence>
<dbReference type="Pfam" id="PF25472">
    <property type="entry name" value="DUF7902"/>
    <property type="match status" value="1"/>
</dbReference>
<dbReference type="InterPro" id="IPR003593">
    <property type="entry name" value="AAA+_ATPase"/>
</dbReference>
<evidence type="ECO:0000313" key="4">
    <source>
        <dbReference type="EMBL" id="GLX77226.1"/>
    </source>
</evidence>
<name>A0ABQ6GST7_9GAMM</name>
<reference evidence="4 5" key="1">
    <citation type="submission" date="2023-03" db="EMBL/GenBank/DDBJ databases">
        <title>Draft genome sequence of Thalassotalea insulae KCTC 62186T.</title>
        <authorList>
            <person name="Sawabe T."/>
        </authorList>
    </citation>
    <scope>NUCLEOTIDE SEQUENCE [LARGE SCALE GENOMIC DNA]</scope>
    <source>
        <strain evidence="4 5">KCTC 62186</strain>
    </source>
</reference>
<dbReference type="InterPro" id="IPR057224">
    <property type="entry name" value="DUF7902"/>
</dbReference>
<evidence type="ECO:0000256" key="1">
    <source>
        <dbReference type="SAM" id="Coils"/>
    </source>
</evidence>
<proteinExistence type="predicted"/>
<dbReference type="SMART" id="SM00382">
    <property type="entry name" value="AAA"/>
    <property type="match status" value="1"/>
</dbReference>
<organism evidence="4 5">
    <name type="scientific">Thalassotalea insulae</name>
    <dbReference type="NCBI Taxonomy" id="2056778"/>
    <lineage>
        <taxon>Bacteria</taxon>
        <taxon>Pseudomonadati</taxon>
        <taxon>Pseudomonadota</taxon>
        <taxon>Gammaproteobacteria</taxon>
        <taxon>Alteromonadales</taxon>
        <taxon>Colwelliaceae</taxon>
        <taxon>Thalassotalea</taxon>
    </lineage>
</organism>
<feature type="region of interest" description="Disordered" evidence="2">
    <location>
        <begin position="1715"/>
        <end position="1739"/>
    </location>
</feature>
<feature type="compositionally biased region" description="Basic and acidic residues" evidence="2">
    <location>
        <begin position="1717"/>
        <end position="1733"/>
    </location>
</feature>